<reference evidence="2" key="1">
    <citation type="submission" date="2020-04" db="EMBL/GenBank/DDBJ databases">
        <title>Draft genome resource of the tomato pathogen Pseudocercospora fuligena.</title>
        <authorList>
            <person name="Zaccaron A."/>
        </authorList>
    </citation>
    <scope>NUCLEOTIDE SEQUENCE</scope>
    <source>
        <strain evidence="2">PF001</strain>
    </source>
</reference>
<sequence>MDLVAATVAGIVCALAVIVVTVDRIAWELGYNGQLIVVGLLIGIMSICLKFIVPTLFLMCEITFGNSTIQNIDAIRTNSSLATKVDWWWRFALLLLIALPLALSVAYKQFFNGSAAVGLGAEHFLYNNSFGIHPPPGLLPLGWNTGLLLMFNATMPFLTQSTNQSAITDAEYNNTANDVPQPMFPQAFGYNTLVIDKNTTAILDVPHPQWVEKVQAEIGEGNMLEVGANVLALFTTYDASVDDHRSSISDNWWSNNSMNSTWEIDYHLIFTWYLWLRYYPPPDFDPRAAATFISIHNLPDPPQPDAKLFATTRRQCYGRWNITQTTATLMNSSSCSSEPLTSSDSLLQDTSHLILTNFTGLALKQFYPPILAEILAPFITRSTSEWFTTTMATAVGAMYWSRIAAAAGLSSPHWQPDDSFTNDARDNPYIVHDATLSYTSSPDISWTTPAMRKSAWLFVVIGIQPAITLIMLVAIAILRKVPVGKGFGMVAILAGVKAESLGLLKGAEVSGELEKEVYLGASKETEGREKLEYFLSVERVPDDERLK</sequence>
<name>A0A8H6VQL0_9PEZI</name>
<dbReference type="OrthoDB" id="5420013at2759"/>
<keyword evidence="1" id="KW-0472">Membrane</keyword>
<evidence type="ECO:0000313" key="2">
    <source>
        <dbReference type="EMBL" id="KAF7195305.1"/>
    </source>
</evidence>
<protein>
    <submittedName>
        <fullName evidence="2">Uncharacterized protein</fullName>
    </submittedName>
</protein>
<organism evidence="2 3">
    <name type="scientific">Pseudocercospora fuligena</name>
    <dbReference type="NCBI Taxonomy" id="685502"/>
    <lineage>
        <taxon>Eukaryota</taxon>
        <taxon>Fungi</taxon>
        <taxon>Dikarya</taxon>
        <taxon>Ascomycota</taxon>
        <taxon>Pezizomycotina</taxon>
        <taxon>Dothideomycetes</taxon>
        <taxon>Dothideomycetidae</taxon>
        <taxon>Mycosphaerellales</taxon>
        <taxon>Mycosphaerellaceae</taxon>
        <taxon>Pseudocercospora</taxon>
    </lineage>
</organism>
<dbReference type="EMBL" id="JABCIY010000041">
    <property type="protein sequence ID" value="KAF7195305.1"/>
    <property type="molecule type" value="Genomic_DNA"/>
</dbReference>
<feature type="transmembrane region" description="Helical" evidence="1">
    <location>
        <begin position="87"/>
        <end position="107"/>
    </location>
</feature>
<evidence type="ECO:0000313" key="3">
    <source>
        <dbReference type="Proteomes" id="UP000660729"/>
    </source>
</evidence>
<keyword evidence="1" id="KW-1133">Transmembrane helix</keyword>
<evidence type="ECO:0000256" key="1">
    <source>
        <dbReference type="SAM" id="Phobius"/>
    </source>
</evidence>
<feature type="transmembrane region" description="Helical" evidence="1">
    <location>
        <begin position="455"/>
        <end position="478"/>
    </location>
</feature>
<dbReference type="Proteomes" id="UP000660729">
    <property type="component" value="Unassembled WGS sequence"/>
</dbReference>
<gene>
    <name evidence="2" type="ORF">HII31_03511</name>
</gene>
<accession>A0A8H6VQL0</accession>
<comment type="caution">
    <text evidence="2">The sequence shown here is derived from an EMBL/GenBank/DDBJ whole genome shotgun (WGS) entry which is preliminary data.</text>
</comment>
<dbReference type="AlphaFoldDB" id="A0A8H6VQL0"/>
<keyword evidence="1" id="KW-0812">Transmembrane</keyword>
<proteinExistence type="predicted"/>
<keyword evidence="3" id="KW-1185">Reference proteome</keyword>
<feature type="transmembrane region" description="Helical" evidence="1">
    <location>
        <begin position="35"/>
        <end position="57"/>
    </location>
</feature>
<feature type="transmembrane region" description="Helical" evidence="1">
    <location>
        <begin position="6"/>
        <end position="23"/>
    </location>
</feature>